<dbReference type="PANTHER" id="PTHR43069">
    <property type="entry name" value="FUMARYLACETOACETASE"/>
    <property type="match status" value="1"/>
</dbReference>
<keyword evidence="8 13" id="KW-0828">Tyrosine catabolism</keyword>
<dbReference type="OrthoDB" id="9971669at2759"/>
<dbReference type="GO" id="GO:0006559">
    <property type="term" value="P:L-phenylalanine catabolic process"/>
    <property type="evidence" value="ECO:0007669"/>
    <property type="project" value="UniProtKB-UniRule"/>
</dbReference>
<keyword evidence="4 12" id="KW-0479">Metal-binding</keyword>
<evidence type="ECO:0000256" key="6">
    <source>
        <dbReference type="ARBA" id="ARBA00022837"/>
    </source>
</evidence>
<feature type="binding site" evidence="11">
    <location>
        <position position="238"/>
    </location>
    <ligand>
        <name>substrate</name>
    </ligand>
</feature>
<evidence type="ECO:0000256" key="12">
    <source>
        <dbReference type="PIRSR" id="PIRSR605959-3"/>
    </source>
</evidence>
<dbReference type="SUPFAM" id="SSF63433">
    <property type="entry name" value="Fumarylacetoacetate hydrolase, FAH, N-terminal domain"/>
    <property type="match status" value="1"/>
</dbReference>
<evidence type="ECO:0000256" key="5">
    <source>
        <dbReference type="ARBA" id="ARBA00022801"/>
    </source>
</evidence>
<name>A0A4U0TQ61_9PEZI</name>
<dbReference type="Pfam" id="PF09298">
    <property type="entry name" value="FAA_hydrolase_N"/>
    <property type="match status" value="1"/>
</dbReference>
<feature type="binding site" evidence="12">
    <location>
        <position position="197"/>
    </location>
    <ligand>
        <name>Ca(2+)</name>
        <dbReference type="ChEBI" id="CHEBI:29108"/>
    </ligand>
</feature>
<organism evidence="16 17">
    <name type="scientific">Salinomyces thailandicus</name>
    <dbReference type="NCBI Taxonomy" id="706561"/>
    <lineage>
        <taxon>Eukaryota</taxon>
        <taxon>Fungi</taxon>
        <taxon>Dikarya</taxon>
        <taxon>Ascomycota</taxon>
        <taxon>Pezizomycotina</taxon>
        <taxon>Dothideomycetes</taxon>
        <taxon>Dothideomycetidae</taxon>
        <taxon>Mycosphaerellales</taxon>
        <taxon>Teratosphaeriaceae</taxon>
        <taxon>Salinomyces</taxon>
    </lineage>
</organism>
<gene>
    <name evidence="16" type="ORF">B0A50_05964</name>
</gene>
<dbReference type="GO" id="GO:0004334">
    <property type="term" value="F:fumarylacetoacetase activity"/>
    <property type="evidence" value="ECO:0007669"/>
    <property type="project" value="UniProtKB-UniRule"/>
</dbReference>
<accession>A0A4U0TQ61</accession>
<dbReference type="PANTHER" id="PTHR43069:SF5">
    <property type="entry name" value="FUMARYLACETOACETASE"/>
    <property type="match status" value="1"/>
</dbReference>
<evidence type="ECO:0000256" key="3">
    <source>
        <dbReference type="ARBA" id="ARBA00012094"/>
    </source>
</evidence>
<dbReference type="Gene3D" id="2.30.30.230">
    <property type="entry name" value="Fumarylacetoacetase, N-terminal domain"/>
    <property type="match status" value="1"/>
</dbReference>
<dbReference type="InterPro" id="IPR036663">
    <property type="entry name" value="Fumarylacetoacetase_C_sf"/>
</dbReference>
<evidence type="ECO:0000256" key="1">
    <source>
        <dbReference type="ARBA" id="ARBA00004782"/>
    </source>
</evidence>
<dbReference type="SUPFAM" id="SSF56529">
    <property type="entry name" value="FAH"/>
    <property type="match status" value="1"/>
</dbReference>
<keyword evidence="17" id="KW-1185">Reference proteome</keyword>
<dbReference type="GO" id="GO:1902000">
    <property type="term" value="P:homogentisate catabolic process"/>
    <property type="evidence" value="ECO:0007669"/>
    <property type="project" value="TreeGrafter"/>
</dbReference>
<dbReference type="EC" id="3.7.1.2" evidence="3 13"/>
<comment type="similarity">
    <text evidence="2 13">Belongs to the FAH family.</text>
</comment>
<keyword evidence="5 13" id="KW-0378">Hydrolase</keyword>
<keyword evidence="9 13" id="KW-0585">Phenylalanine catabolism</keyword>
<protein>
    <recommendedName>
        <fullName evidence="3 13">Fumarylacetoacetase</fullName>
        <ecNumber evidence="3 13">3.7.1.2</ecNumber>
    </recommendedName>
    <alternativeName>
        <fullName evidence="13">Fumarylacetoacetate hydrolase</fullName>
    </alternativeName>
</protein>
<evidence type="ECO:0000313" key="16">
    <source>
        <dbReference type="EMBL" id="TKA24200.1"/>
    </source>
</evidence>
<dbReference type="EMBL" id="NAJL01000046">
    <property type="protein sequence ID" value="TKA24200.1"/>
    <property type="molecule type" value="Genomic_DNA"/>
</dbReference>
<evidence type="ECO:0000256" key="11">
    <source>
        <dbReference type="PIRSR" id="PIRSR605959-2"/>
    </source>
</evidence>
<evidence type="ECO:0000256" key="10">
    <source>
        <dbReference type="PIRSR" id="PIRSR605959-1"/>
    </source>
</evidence>
<feature type="binding site" evidence="11">
    <location>
        <position position="350"/>
    </location>
    <ligand>
        <name>substrate</name>
    </ligand>
</feature>
<evidence type="ECO:0000256" key="8">
    <source>
        <dbReference type="ARBA" id="ARBA00022878"/>
    </source>
</evidence>
<evidence type="ECO:0000313" key="17">
    <source>
        <dbReference type="Proteomes" id="UP000308549"/>
    </source>
</evidence>
<dbReference type="UniPathway" id="UPA00139">
    <property type="reaction ID" value="UER00341"/>
</dbReference>
<evidence type="ECO:0000256" key="2">
    <source>
        <dbReference type="ARBA" id="ARBA00010211"/>
    </source>
</evidence>
<keyword evidence="6 12" id="KW-0106">Calcium</keyword>
<dbReference type="InterPro" id="IPR005959">
    <property type="entry name" value="Fumarylacetoacetase"/>
</dbReference>
<feature type="active site" description="Proton acceptor" evidence="10">
    <location>
        <position position="130"/>
    </location>
</feature>
<feature type="binding site" evidence="12">
    <location>
        <position position="199"/>
    </location>
    <ligand>
        <name>Ca(2+)</name>
        <dbReference type="ChEBI" id="CHEBI:29108"/>
    </ligand>
</feature>
<dbReference type="AlphaFoldDB" id="A0A4U0TQ61"/>
<feature type="binding site" evidence="12">
    <location>
        <position position="123"/>
    </location>
    <ligand>
        <name>Ca(2+)</name>
        <dbReference type="ChEBI" id="CHEBI:29108"/>
    </ligand>
</feature>
<feature type="domain" description="Fumarylacetoacetase N-terminal" evidence="15">
    <location>
        <begin position="15"/>
        <end position="115"/>
    </location>
</feature>
<evidence type="ECO:0000256" key="4">
    <source>
        <dbReference type="ARBA" id="ARBA00022723"/>
    </source>
</evidence>
<feature type="binding site" evidence="12">
    <location>
        <position position="231"/>
    </location>
    <ligand>
        <name>Ca(2+)</name>
        <dbReference type="ChEBI" id="CHEBI:29108"/>
    </ligand>
</feature>
<dbReference type="Gene3D" id="3.90.850.10">
    <property type="entry name" value="Fumarylacetoacetase-like, C-terminal domain"/>
    <property type="match status" value="1"/>
</dbReference>
<dbReference type="Pfam" id="PF01557">
    <property type="entry name" value="FAA_hydrolase"/>
    <property type="match status" value="1"/>
</dbReference>
<feature type="binding site" evidence="12">
    <location>
        <position position="231"/>
    </location>
    <ligand>
        <name>Mg(2+)</name>
        <dbReference type="ChEBI" id="CHEBI:18420"/>
    </ligand>
</feature>
<dbReference type="Proteomes" id="UP000308549">
    <property type="component" value="Unassembled WGS sequence"/>
</dbReference>
<dbReference type="InterPro" id="IPR011234">
    <property type="entry name" value="Fumarylacetoacetase-like_C"/>
</dbReference>
<dbReference type="GO" id="GO:0006572">
    <property type="term" value="P:L-tyrosine catabolic process"/>
    <property type="evidence" value="ECO:0007669"/>
    <property type="project" value="UniProtKB-UniRule"/>
</dbReference>
<feature type="binding site" evidence="12">
    <location>
        <position position="251"/>
    </location>
    <ligand>
        <name>Mg(2+)</name>
        <dbReference type="ChEBI" id="CHEBI:18420"/>
    </ligand>
</feature>
<evidence type="ECO:0000259" key="15">
    <source>
        <dbReference type="Pfam" id="PF09298"/>
    </source>
</evidence>
<feature type="binding site" evidence="12">
    <location>
        <position position="255"/>
    </location>
    <ligand>
        <name>Mg(2+)</name>
        <dbReference type="ChEBI" id="CHEBI:18420"/>
    </ligand>
</feature>
<reference evidence="16 17" key="1">
    <citation type="submission" date="2017-03" db="EMBL/GenBank/DDBJ databases">
        <title>Genomes of endolithic fungi from Antarctica.</title>
        <authorList>
            <person name="Coleine C."/>
            <person name="Masonjones S."/>
            <person name="Stajich J.E."/>
        </authorList>
    </citation>
    <scope>NUCLEOTIDE SEQUENCE [LARGE SCALE GENOMIC DNA]</scope>
    <source>
        <strain evidence="16 17">CCFEE 6315</strain>
    </source>
</reference>
<comment type="cofactor">
    <cofactor evidence="13">
        <name>Mg(2+)</name>
        <dbReference type="ChEBI" id="CHEBI:18420"/>
    </cofactor>
    <cofactor evidence="13">
        <name>Ca(2+)</name>
        <dbReference type="ChEBI" id="CHEBI:29108"/>
    </cofactor>
</comment>
<evidence type="ECO:0000259" key="14">
    <source>
        <dbReference type="Pfam" id="PF01557"/>
    </source>
</evidence>
<feature type="domain" description="Fumarylacetoacetase-like C-terminal" evidence="14">
    <location>
        <begin position="122"/>
        <end position="401"/>
    </location>
</feature>
<dbReference type="GO" id="GO:0046872">
    <property type="term" value="F:metal ion binding"/>
    <property type="evidence" value="ECO:0007669"/>
    <property type="project" value="UniProtKB-UniRule"/>
</dbReference>
<keyword evidence="7 12" id="KW-0460">Magnesium</keyword>
<comment type="caution">
    <text evidence="16">The sequence shown here is derived from an EMBL/GenBank/DDBJ whole genome shotgun (WGS) entry which is preliminary data.</text>
</comment>
<sequence>MSAPLPGYGTHFGINNIPFGVGSSNAHPHPTCVTRFGDSVIFLHEISDRLKLSAVAGLPSNVFAEASLDAFAALGRQAHQAVRTRLQHAIANDETLSSLPKGAIEPIDQVKMHLPVNVGDFTDMSCSHHHVQNASEAMTGKRSAPPAFFNMPIGYAGRCSSLDISGTPVERPLGQYWAGKPGESEVVFGPSKKMDFELELGCVVGKPVSRKQRVLASQADEHIFGYVLVNDWSARDIQALEMIPLGPLNGKNAGTTVSPWVITPDALRGFKAASPARRQATLPYLCDSGNEAIDVKLEVQVTRPGAETSESQTYCRSNSAWMYWTLKQCLAHQAIAGCGLRTGDLLATGTVSGEGVDEHGCLLEHMRAGEKPPRGYLEDGETVTLTGYCGDGVGFGECVATLEAAKELDG</sequence>
<proteinExistence type="inferred from homology"/>
<evidence type="ECO:0000256" key="7">
    <source>
        <dbReference type="ARBA" id="ARBA00022842"/>
    </source>
</evidence>
<evidence type="ECO:0000256" key="9">
    <source>
        <dbReference type="ARBA" id="ARBA00023232"/>
    </source>
</evidence>
<evidence type="ECO:0000256" key="13">
    <source>
        <dbReference type="RuleBase" id="RU366008"/>
    </source>
</evidence>
<comment type="pathway">
    <text evidence="1 13">Amino-acid degradation; L-phenylalanine degradation; acetoacetate and fumarate from L-phenylalanine: step 6/6.</text>
</comment>
<dbReference type="InterPro" id="IPR036462">
    <property type="entry name" value="Fumarylacetoacetase_N_sf"/>
</dbReference>
<dbReference type="InterPro" id="IPR015377">
    <property type="entry name" value="Fumarylacetoacetase_N"/>
</dbReference>
<comment type="catalytic activity">
    <reaction evidence="13">
        <text>4-fumarylacetoacetate + H2O = acetoacetate + fumarate + H(+)</text>
        <dbReference type="Rhea" id="RHEA:10244"/>
        <dbReference type="ChEBI" id="CHEBI:13705"/>
        <dbReference type="ChEBI" id="CHEBI:15377"/>
        <dbReference type="ChEBI" id="CHEBI:15378"/>
        <dbReference type="ChEBI" id="CHEBI:18034"/>
        <dbReference type="ChEBI" id="CHEBI:29806"/>
        <dbReference type="EC" id="3.7.1.2"/>
    </reaction>
</comment>